<evidence type="ECO:0000256" key="8">
    <source>
        <dbReference type="SAM" id="Phobius"/>
    </source>
</evidence>
<comment type="subcellular location">
    <subcellularLocation>
        <location evidence="1">Cell membrane</location>
        <topology evidence="1">Multi-pass membrane protein</topology>
    </subcellularLocation>
</comment>
<dbReference type="GO" id="GO:0016763">
    <property type="term" value="F:pentosyltransferase activity"/>
    <property type="evidence" value="ECO:0007669"/>
    <property type="project" value="TreeGrafter"/>
</dbReference>
<feature type="transmembrane region" description="Helical" evidence="8">
    <location>
        <begin position="359"/>
        <end position="379"/>
    </location>
</feature>
<evidence type="ECO:0000256" key="7">
    <source>
        <dbReference type="ARBA" id="ARBA00023136"/>
    </source>
</evidence>
<feature type="transmembrane region" description="Helical" evidence="8">
    <location>
        <begin position="203"/>
        <end position="224"/>
    </location>
</feature>
<evidence type="ECO:0008006" key="11">
    <source>
        <dbReference type="Google" id="ProtNLM"/>
    </source>
</evidence>
<dbReference type="PANTHER" id="PTHR33908:SF11">
    <property type="entry name" value="MEMBRANE PROTEIN"/>
    <property type="match status" value="1"/>
</dbReference>
<keyword evidence="7 8" id="KW-0472">Membrane</keyword>
<dbReference type="AlphaFoldDB" id="A0A1F5MFL5"/>
<evidence type="ECO:0000256" key="3">
    <source>
        <dbReference type="ARBA" id="ARBA00022676"/>
    </source>
</evidence>
<dbReference type="EMBL" id="MFDU01000037">
    <property type="protein sequence ID" value="OGE64156.1"/>
    <property type="molecule type" value="Genomic_DNA"/>
</dbReference>
<evidence type="ECO:0000313" key="10">
    <source>
        <dbReference type="Proteomes" id="UP000183317"/>
    </source>
</evidence>
<evidence type="ECO:0000256" key="2">
    <source>
        <dbReference type="ARBA" id="ARBA00022475"/>
    </source>
</evidence>
<evidence type="ECO:0000256" key="5">
    <source>
        <dbReference type="ARBA" id="ARBA00022692"/>
    </source>
</evidence>
<feature type="transmembrane region" description="Helical" evidence="8">
    <location>
        <begin position="143"/>
        <end position="160"/>
    </location>
</feature>
<feature type="transmembrane region" description="Helical" evidence="8">
    <location>
        <begin position="115"/>
        <end position="136"/>
    </location>
</feature>
<keyword evidence="5 8" id="KW-0812">Transmembrane</keyword>
<feature type="transmembrane region" description="Helical" evidence="8">
    <location>
        <begin position="166"/>
        <end position="191"/>
    </location>
</feature>
<feature type="transmembrane region" description="Helical" evidence="8">
    <location>
        <begin position="57"/>
        <end position="77"/>
    </location>
</feature>
<keyword evidence="6 8" id="KW-1133">Transmembrane helix</keyword>
<dbReference type="GO" id="GO:0009103">
    <property type="term" value="P:lipopolysaccharide biosynthetic process"/>
    <property type="evidence" value="ECO:0007669"/>
    <property type="project" value="UniProtKB-ARBA"/>
</dbReference>
<dbReference type="InterPro" id="IPR050297">
    <property type="entry name" value="LipidA_mod_glycosyltrf_83"/>
</dbReference>
<feature type="transmembrane region" description="Helical" evidence="8">
    <location>
        <begin position="335"/>
        <end position="352"/>
    </location>
</feature>
<accession>A0A1F5MFL5</accession>
<gene>
    <name evidence="9" type="ORF">A3J13_01765</name>
</gene>
<organism evidence="9 10">
    <name type="scientific">Candidatus Daviesbacteria bacterium RIFCSPLOWO2_02_FULL_36_8</name>
    <dbReference type="NCBI Taxonomy" id="1797793"/>
    <lineage>
        <taxon>Bacteria</taxon>
        <taxon>Candidatus Daviesiibacteriota</taxon>
    </lineage>
</organism>
<evidence type="ECO:0000256" key="1">
    <source>
        <dbReference type="ARBA" id="ARBA00004651"/>
    </source>
</evidence>
<keyword evidence="2" id="KW-1003">Cell membrane</keyword>
<evidence type="ECO:0000256" key="6">
    <source>
        <dbReference type="ARBA" id="ARBA00022989"/>
    </source>
</evidence>
<proteinExistence type="predicted"/>
<dbReference type="Proteomes" id="UP000183317">
    <property type="component" value="Unassembled WGS sequence"/>
</dbReference>
<dbReference type="PANTHER" id="PTHR33908">
    <property type="entry name" value="MANNOSYLTRANSFERASE YKCB-RELATED"/>
    <property type="match status" value="1"/>
</dbReference>
<name>A0A1F5MFL5_9BACT</name>
<keyword evidence="3" id="KW-0328">Glycosyltransferase</keyword>
<feature type="transmembrane region" description="Helical" evidence="8">
    <location>
        <begin position="283"/>
        <end position="301"/>
    </location>
</feature>
<feature type="transmembrane region" description="Helical" evidence="8">
    <location>
        <begin position="89"/>
        <end position="109"/>
    </location>
</feature>
<evidence type="ECO:0000313" key="9">
    <source>
        <dbReference type="EMBL" id="OGE64156.1"/>
    </source>
</evidence>
<feature type="transmembrane region" description="Helical" evidence="8">
    <location>
        <begin position="313"/>
        <end position="329"/>
    </location>
</feature>
<comment type="caution">
    <text evidence="9">The sequence shown here is derived from an EMBL/GenBank/DDBJ whole genome shotgun (WGS) entry which is preliminary data.</text>
</comment>
<keyword evidence="4" id="KW-0808">Transferase</keyword>
<dbReference type="GO" id="GO:0005886">
    <property type="term" value="C:plasma membrane"/>
    <property type="evidence" value="ECO:0007669"/>
    <property type="project" value="UniProtKB-SubCell"/>
</dbReference>
<evidence type="ECO:0000256" key="4">
    <source>
        <dbReference type="ARBA" id="ARBA00022679"/>
    </source>
</evidence>
<protein>
    <recommendedName>
        <fullName evidence="11">Glycosyltransferase RgtA/B/C/D-like domain-containing protein</fullName>
    </recommendedName>
</protein>
<sequence length="470" mass="53946">MAFLLAYFRKPWVIALLICLLALFLRTYNLDQIYVFGADEEYQTNIAMSLVKDFHPIWIGVSAANTGFYLGPYWSYFTYIWLFLSRGDVLTTAYVAASLGALTALAIFYVGWKMFSLRVGIISSILYSCLPLIVFYDQKYWNPSTVPLLAITLIYSLYKVRYNQKYWLLFALAYGLVFHVHLSLAPFILLAIYTIRKGIKKRILAGSIVIFILAIFPLVIFDYFHKWSNITTPFRFGEIVLAVHPSTLEKFQSLTESIARVFYLPAFSINANEILAACSKYRSLPHILSIPFIALILIFLFKKNTWRKENSKILGLSILLISLSYILFPGRLDEYYLLGLFPLLSFIPGIIWNKYFSSILIFVVCIAGVVSVLTTYNPYGLSIKKQMISKVMLTVANEPYDLSESGQCHRYEGWRYLFATYGRAPERADIDSAFGWLYPKEIHNTPLKYSVIMTGHDIGNLGFSYELIKQ</sequence>
<reference evidence="9 10" key="1">
    <citation type="journal article" date="2016" name="Nat. Commun.">
        <title>Thousands of microbial genomes shed light on interconnected biogeochemical processes in an aquifer system.</title>
        <authorList>
            <person name="Anantharaman K."/>
            <person name="Brown C.T."/>
            <person name="Hug L.A."/>
            <person name="Sharon I."/>
            <person name="Castelle C.J."/>
            <person name="Probst A.J."/>
            <person name="Thomas B.C."/>
            <person name="Singh A."/>
            <person name="Wilkins M.J."/>
            <person name="Karaoz U."/>
            <person name="Brodie E.L."/>
            <person name="Williams K.H."/>
            <person name="Hubbard S.S."/>
            <person name="Banfield J.F."/>
        </authorList>
    </citation>
    <scope>NUCLEOTIDE SEQUENCE [LARGE SCALE GENOMIC DNA]</scope>
</reference>